<dbReference type="EMBL" id="FNYE01000003">
    <property type="protein sequence ID" value="SEI66508.1"/>
    <property type="molecule type" value="Genomic_DNA"/>
</dbReference>
<evidence type="ECO:0000313" key="2">
    <source>
        <dbReference type="Proteomes" id="UP000198866"/>
    </source>
</evidence>
<organism evidence="1 2">
    <name type="scientific">Paraburkholderia diazotrophica</name>
    <dbReference type="NCBI Taxonomy" id="667676"/>
    <lineage>
        <taxon>Bacteria</taxon>
        <taxon>Pseudomonadati</taxon>
        <taxon>Pseudomonadota</taxon>
        <taxon>Betaproteobacteria</taxon>
        <taxon>Burkholderiales</taxon>
        <taxon>Burkholderiaceae</taxon>
        <taxon>Paraburkholderia</taxon>
    </lineage>
</organism>
<dbReference type="AlphaFoldDB" id="A0A1H6SER3"/>
<proteinExistence type="predicted"/>
<keyword evidence="2" id="KW-1185">Reference proteome</keyword>
<dbReference type="RefSeq" id="WP_090863971.1">
    <property type="nucleotide sequence ID" value="NZ_FNYE01000003.1"/>
</dbReference>
<evidence type="ECO:0000313" key="1">
    <source>
        <dbReference type="EMBL" id="SEI66508.1"/>
    </source>
</evidence>
<accession>A0A1H6SER3</accession>
<sequence length="71" mass="7633">MSLLFFKAPSVESSKKDGESVWVFSQSLIECLLKAGALLALGFSRASRASHMAVIAWNVVSESSSNTLGQR</sequence>
<gene>
    <name evidence="1" type="ORF">SAMN05192539_1003205</name>
</gene>
<dbReference type="Proteomes" id="UP000198866">
    <property type="component" value="Unassembled WGS sequence"/>
</dbReference>
<name>A0A1H6SER3_9BURK</name>
<reference evidence="2" key="1">
    <citation type="submission" date="2016-10" db="EMBL/GenBank/DDBJ databases">
        <authorList>
            <person name="Varghese N."/>
            <person name="Submissions S."/>
        </authorList>
    </citation>
    <scope>NUCLEOTIDE SEQUENCE [LARGE SCALE GENOMIC DNA]</scope>
    <source>
        <strain evidence="2">LMG 26031</strain>
    </source>
</reference>
<protein>
    <submittedName>
        <fullName evidence="1">Uncharacterized protein</fullName>
    </submittedName>
</protein>